<dbReference type="Proteomes" id="UP001151760">
    <property type="component" value="Unassembled WGS sequence"/>
</dbReference>
<reference evidence="1" key="1">
    <citation type="journal article" date="2022" name="Int. J. Mol. Sci.">
        <title>Draft Genome of Tanacetum Coccineum: Genomic Comparison of Closely Related Tanacetum-Family Plants.</title>
        <authorList>
            <person name="Yamashiro T."/>
            <person name="Shiraishi A."/>
            <person name="Nakayama K."/>
            <person name="Satake H."/>
        </authorList>
    </citation>
    <scope>NUCLEOTIDE SEQUENCE</scope>
</reference>
<protein>
    <submittedName>
        <fullName evidence="1">Uncharacterized protein</fullName>
    </submittedName>
</protein>
<comment type="caution">
    <text evidence="1">The sequence shown here is derived from an EMBL/GenBank/DDBJ whole genome shotgun (WGS) entry which is preliminary data.</text>
</comment>
<reference evidence="1" key="2">
    <citation type="submission" date="2022-01" db="EMBL/GenBank/DDBJ databases">
        <authorList>
            <person name="Yamashiro T."/>
            <person name="Shiraishi A."/>
            <person name="Satake H."/>
            <person name="Nakayama K."/>
        </authorList>
    </citation>
    <scope>NUCLEOTIDE SEQUENCE</scope>
</reference>
<sequence length="372" mass="42690">MSVRSYPLRDVIKLLLWTRAFPSAPLGAAFEFIPNNDDKLYTFKEGDYKRLRLQDIEDMLLLLVQGKLKNLTIEERLALSVSLRMFTRSMVIKRRVEDLQLGTESYQKKLNLTKPDTYRSDVKQKITYTAYSNPIGFIYQNKDKKNRLMRIDELHKFSNGTLNDVRSALDDIMKRIRMEYLPQTVWRNVDRERAGAMIQAIHQQLRNKRIMKSLEKFVGGRPYVVFILVGIKSFLTLFRVTAALIDVNAAQSKLLLLEEVTTTSRRVNAASEEVSTAELVSTTYVIYYALWEVIENGATLPKTAVVEGVEKVMPITSAEDKAQRRLEVKARSTLMMGIPNEHQLKFNSIKDAKLLLEAVEKRFGGNAATKKT</sequence>
<evidence type="ECO:0000313" key="1">
    <source>
        <dbReference type="EMBL" id="GJS76628.1"/>
    </source>
</evidence>
<organism evidence="1 2">
    <name type="scientific">Tanacetum coccineum</name>
    <dbReference type="NCBI Taxonomy" id="301880"/>
    <lineage>
        <taxon>Eukaryota</taxon>
        <taxon>Viridiplantae</taxon>
        <taxon>Streptophyta</taxon>
        <taxon>Embryophyta</taxon>
        <taxon>Tracheophyta</taxon>
        <taxon>Spermatophyta</taxon>
        <taxon>Magnoliopsida</taxon>
        <taxon>eudicotyledons</taxon>
        <taxon>Gunneridae</taxon>
        <taxon>Pentapetalae</taxon>
        <taxon>asterids</taxon>
        <taxon>campanulids</taxon>
        <taxon>Asterales</taxon>
        <taxon>Asteraceae</taxon>
        <taxon>Asteroideae</taxon>
        <taxon>Anthemideae</taxon>
        <taxon>Anthemidinae</taxon>
        <taxon>Tanacetum</taxon>
    </lineage>
</organism>
<accession>A0ABQ4YHF0</accession>
<evidence type="ECO:0000313" key="2">
    <source>
        <dbReference type="Proteomes" id="UP001151760"/>
    </source>
</evidence>
<name>A0ABQ4YHF0_9ASTR</name>
<gene>
    <name evidence="1" type="ORF">Tco_0726509</name>
</gene>
<dbReference type="EMBL" id="BQNB010010389">
    <property type="protein sequence ID" value="GJS76628.1"/>
    <property type="molecule type" value="Genomic_DNA"/>
</dbReference>
<keyword evidence="2" id="KW-1185">Reference proteome</keyword>
<proteinExistence type="predicted"/>